<keyword evidence="4 9" id="KW-0560">Oxidoreductase</keyword>
<keyword evidence="5 8" id="KW-0520">NAD</keyword>
<dbReference type="GO" id="GO:0030060">
    <property type="term" value="F:L-malate dehydrogenase (NAD+) activity"/>
    <property type="evidence" value="ECO:0007669"/>
    <property type="project" value="UniProtKB-EC"/>
</dbReference>
<evidence type="ECO:0000259" key="10">
    <source>
        <dbReference type="Pfam" id="PF00056"/>
    </source>
</evidence>
<feature type="binding site" evidence="7">
    <location>
        <position position="132"/>
    </location>
    <ligand>
        <name>substrate</name>
    </ligand>
</feature>
<name>A0A6B2FYX4_MYXSQ</name>
<dbReference type="NCBIfam" id="TIGR01759">
    <property type="entry name" value="MalateDH-SF1"/>
    <property type="match status" value="1"/>
</dbReference>
<dbReference type="SUPFAM" id="SSF51735">
    <property type="entry name" value="NAD(P)-binding Rossmann-fold domains"/>
    <property type="match status" value="1"/>
</dbReference>
<dbReference type="NCBIfam" id="NF003916">
    <property type="entry name" value="PRK05442.1"/>
    <property type="match status" value="1"/>
</dbReference>
<evidence type="ECO:0000256" key="8">
    <source>
        <dbReference type="PIRSR" id="PIRSR000102-3"/>
    </source>
</evidence>
<evidence type="ECO:0000256" key="6">
    <source>
        <dbReference type="PIRSR" id="PIRSR000102-1"/>
    </source>
</evidence>
<sequence>MTLPVIRVLITGSAGRIAYSLIPLIGLGHAFGPEQKLDLVLFDIPEKIDVLRGIMMEIDDCSYSLINSVSFTANPEEAFLDIDFAIFLGSYPRKEWMQRKDLLEKNKIIFKQQAMYLQEYSKKNVKVVVVGNPANTNALVLAENSTSIPKENITCLMRLDQNRATSIISKKLSIPKTDIFDIIIWGNHSNFQNLSLEHTYLKNKGIFQPDDSVKEWINTTMIPFVRNRGTEVIKYLGSSSSLSAAQAVCDHIRDWFLGTQDDHFVTMGVYSNGCYDIPKGLIFGLPVRCYGNFKYEIVEDLKISDNTKENIKRSIIELEGEKNMAL</sequence>
<dbReference type="EC" id="1.1.1.37" evidence="2"/>
<dbReference type="InterPro" id="IPR022383">
    <property type="entry name" value="Lactate/malate_DH_C"/>
</dbReference>
<dbReference type="PIRSF" id="PIRSF000102">
    <property type="entry name" value="Lac_mal_DH"/>
    <property type="match status" value="1"/>
</dbReference>
<dbReference type="Gene3D" id="3.90.110.10">
    <property type="entry name" value="Lactate dehydrogenase/glycoside hydrolase, family 4, C-terminal"/>
    <property type="match status" value="1"/>
</dbReference>
<feature type="domain" description="Lactate/malate dehydrogenase C-terminal" evidence="11">
    <location>
        <begin position="158"/>
        <end position="323"/>
    </location>
</feature>
<evidence type="ECO:0000256" key="3">
    <source>
        <dbReference type="ARBA" id="ARBA00019899"/>
    </source>
</evidence>
<feature type="binding site" evidence="8">
    <location>
        <position position="43"/>
    </location>
    <ligand>
        <name>NAD(+)</name>
        <dbReference type="ChEBI" id="CHEBI:57540"/>
    </ligand>
</feature>
<evidence type="ECO:0000313" key="12">
    <source>
        <dbReference type="EMBL" id="NDJ96432.1"/>
    </source>
</evidence>
<feature type="domain" description="Lactate/malate dehydrogenase N-terminal" evidence="10">
    <location>
        <begin position="7"/>
        <end position="153"/>
    </location>
</feature>
<evidence type="ECO:0000256" key="4">
    <source>
        <dbReference type="ARBA" id="ARBA00023002"/>
    </source>
</evidence>
<dbReference type="InterPro" id="IPR001236">
    <property type="entry name" value="Lactate/malate_DH_N"/>
</dbReference>
<dbReference type="EMBL" id="GHBR01001047">
    <property type="protein sequence ID" value="NDJ96432.1"/>
    <property type="molecule type" value="Transcribed_RNA"/>
</dbReference>
<evidence type="ECO:0000256" key="9">
    <source>
        <dbReference type="RuleBase" id="RU003369"/>
    </source>
</evidence>
<evidence type="ECO:0000256" key="1">
    <source>
        <dbReference type="ARBA" id="ARBA00009613"/>
    </source>
</evidence>
<proteinExistence type="inferred from homology"/>
<feature type="binding site" evidence="8">
    <location>
        <begin position="130"/>
        <end position="132"/>
    </location>
    <ligand>
        <name>NAD(+)</name>
        <dbReference type="ChEBI" id="CHEBI:57540"/>
    </ligand>
</feature>
<evidence type="ECO:0000256" key="5">
    <source>
        <dbReference type="ARBA" id="ARBA00023027"/>
    </source>
</evidence>
<reference evidence="12" key="1">
    <citation type="submission" date="2018-11" db="EMBL/GenBank/DDBJ databases">
        <title>Myxobolus squamalis genome and transcriptome.</title>
        <authorList>
            <person name="Yahalomi D."/>
            <person name="Atkinson S.D."/>
            <person name="Neuhof M."/>
            <person name="Chang E.S."/>
            <person name="Philippe H."/>
            <person name="Cartwright P."/>
            <person name="Bartholomew J.L."/>
            <person name="Huchon D."/>
        </authorList>
    </citation>
    <scope>NUCLEOTIDE SEQUENCE</scope>
    <source>
        <strain evidence="12">71B08</strain>
        <tissue evidence="12">Whole</tissue>
    </source>
</reference>
<comment type="similarity">
    <text evidence="1">Belongs to the LDH/MDH superfamily. MDH type 2 family.</text>
</comment>
<dbReference type="InterPro" id="IPR001557">
    <property type="entry name" value="L-lactate/malate_DH"/>
</dbReference>
<protein>
    <recommendedName>
        <fullName evidence="3">Malate dehydrogenase, cytoplasmic</fullName>
        <ecNumber evidence="2">1.1.1.37</ecNumber>
    </recommendedName>
</protein>
<feature type="binding site" evidence="7">
    <location>
        <position position="163"/>
    </location>
    <ligand>
        <name>substrate</name>
    </ligand>
</feature>
<accession>A0A6B2FYX4</accession>
<dbReference type="GO" id="GO:0006108">
    <property type="term" value="P:malate metabolic process"/>
    <property type="evidence" value="ECO:0007669"/>
    <property type="project" value="InterPro"/>
</dbReference>
<dbReference type="InterPro" id="IPR015955">
    <property type="entry name" value="Lactate_DH/Glyco_Ohase_4_C"/>
</dbReference>
<evidence type="ECO:0000256" key="2">
    <source>
        <dbReference type="ARBA" id="ARBA00012995"/>
    </source>
</evidence>
<feature type="binding site" evidence="7">
    <location>
        <position position="93"/>
    </location>
    <ligand>
        <name>substrate</name>
    </ligand>
</feature>
<feature type="binding site" evidence="7">
    <location>
        <position position="99"/>
    </location>
    <ligand>
        <name>substrate</name>
    </ligand>
</feature>
<feature type="active site" description="Proton acceptor" evidence="6">
    <location>
        <position position="188"/>
    </location>
</feature>
<dbReference type="AlphaFoldDB" id="A0A6B2FYX4"/>
<evidence type="ECO:0000256" key="7">
    <source>
        <dbReference type="PIRSR" id="PIRSR000102-2"/>
    </source>
</evidence>
<dbReference type="FunFam" id="3.40.50.720:FF:000010">
    <property type="entry name" value="Malate dehydrogenase"/>
    <property type="match status" value="1"/>
</dbReference>
<dbReference type="Pfam" id="PF02866">
    <property type="entry name" value="Ldh_1_C"/>
    <property type="match status" value="1"/>
</dbReference>
<evidence type="ECO:0000259" key="11">
    <source>
        <dbReference type="Pfam" id="PF02866"/>
    </source>
</evidence>
<dbReference type="SUPFAM" id="SSF56327">
    <property type="entry name" value="LDH C-terminal domain-like"/>
    <property type="match status" value="1"/>
</dbReference>
<dbReference type="InterPro" id="IPR036291">
    <property type="entry name" value="NAD(P)-bd_dom_sf"/>
</dbReference>
<dbReference type="PANTHER" id="PTHR23382">
    <property type="entry name" value="MALATE DEHYDROGENASE"/>
    <property type="match status" value="1"/>
</dbReference>
<dbReference type="InterPro" id="IPR010945">
    <property type="entry name" value="Malate_DH_type2"/>
</dbReference>
<dbReference type="Pfam" id="PF00056">
    <property type="entry name" value="Ldh_1_N"/>
    <property type="match status" value="1"/>
</dbReference>
<feature type="binding site" evidence="8">
    <location>
        <position position="106"/>
    </location>
    <ligand>
        <name>NAD(+)</name>
        <dbReference type="ChEBI" id="CHEBI:57540"/>
    </ligand>
</feature>
<organism evidence="12">
    <name type="scientific">Myxobolus squamalis</name>
    <name type="common">Myxosporean</name>
    <dbReference type="NCBI Taxonomy" id="59785"/>
    <lineage>
        <taxon>Eukaryota</taxon>
        <taxon>Metazoa</taxon>
        <taxon>Cnidaria</taxon>
        <taxon>Myxozoa</taxon>
        <taxon>Myxosporea</taxon>
        <taxon>Bivalvulida</taxon>
        <taxon>Platysporina</taxon>
        <taxon>Myxobolidae</taxon>
        <taxon>Myxobolus</taxon>
    </lineage>
</organism>
<dbReference type="Gene3D" id="3.40.50.720">
    <property type="entry name" value="NAD(P)-binding Rossmann-like Domain"/>
    <property type="match status" value="1"/>
</dbReference>